<protein>
    <submittedName>
        <fullName evidence="2">Uncharacterized protein</fullName>
    </submittedName>
</protein>
<sequence>MAMEIHDDAVPGEVAGNIMMAPEAERLVEGLEALPLLEYGTDKWVDQHHALERLNAQAHVNARNRSDPFVLEALITFDKLPTVVQMLVTAEAWIDRVFPRLEGRLPDDRSMRAYYMLYHEALLINLLECLLYHESAAEALGDGVACVGILRYLAEHASSLSLAGVVRMVETHDLVLALVPLLENPPWVRRRQSPPPRTGDASAAPAGGASHAAAPGAASWEKLIDNRWTAVAAPDLLKLSQPEAQAWLALHMLLSHEEVRKRWPMHSYRKTTLMRVRRYLNPVLLDQLPPLAGLQRFLDESSVMDAPSATSEGLGRRVLLEASPELTEAVIAGATGLPAVRQRAAAIIRERPAAAAAQGPGPGQGSDEPDPVALATDEEKDEALWAAVAEASAEACLAVADRASAALKRLAGLYEEDSYAGLADGATAVAAAGAAPLSSDDEAAVLAAAEAALQGAEAPPSQTAAAADRVPAPAPAPTARPKRAMIEVVDEMD</sequence>
<dbReference type="GO" id="GO:0005737">
    <property type="term" value="C:cytoplasm"/>
    <property type="evidence" value="ECO:0007669"/>
    <property type="project" value="TreeGrafter"/>
</dbReference>
<feature type="compositionally biased region" description="Low complexity" evidence="1">
    <location>
        <begin position="201"/>
        <end position="212"/>
    </location>
</feature>
<reference evidence="2 3" key="1">
    <citation type="submission" date="2019-07" db="EMBL/GenBank/DDBJ databases">
        <title>Genomes of Cafeteria roenbergensis.</title>
        <authorList>
            <person name="Fischer M.G."/>
            <person name="Hackl T."/>
            <person name="Roman M."/>
        </authorList>
    </citation>
    <scope>NUCLEOTIDE SEQUENCE [LARGE SCALE GENOMIC DNA]</scope>
    <source>
        <strain evidence="2 3">Cflag</strain>
    </source>
</reference>
<dbReference type="InterPro" id="IPR052298">
    <property type="entry name" value="ZMYND10"/>
</dbReference>
<organism evidence="2 3">
    <name type="scientific">Cafeteria roenbergensis</name>
    <name type="common">Marine flagellate</name>
    <dbReference type="NCBI Taxonomy" id="33653"/>
    <lineage>
        <taxon>Eukaryota</taxon>
        <taxon>Sar</taxon>
        <taxon>Stramenopiles</taxon>
        <taxon>Bigyra</taxon>
        <taxon>Opalozoa</taxon>
        <taxon>Bicosoecida</taxon>
        <taxon>Cafeteriaceae</taxon>
        <taxon>Cafeteria</taxon>
    </lineage>
</organism>
<dbReference type="EMBL" id="VLTM01000078">
    <property type="protein sequence ID" value="KAA0157358.1"/>
    <property type="molecule type" value="Genomic_DNA"/>
</dbReference>
<dbReference type="PANTHER" id="PTHR13244:SF7">
    <property type="entry name" value="ZINC FINGER MYND DOMAIN-CONTAINING PROTEIN 10"/>
    <property type="match status" value="1"/>
</dbReference>
<feature type="region of interest" description="Disordered" evidence="1">
    <location>
        <begin position="454"/>
        <end position="493"/>
    </location>
</feature>
<accession>A0A5A8CX75</accession>
<gene>
    <name evidence="2" type="ORF">FNF31_05783</name>
</gene>
<feature type="region of interest" description="Disordered" evidence="1">
    <location>
        <begin position="189"/>
        <end position="212"/>
    </location>
</feature>
<proteinExistence type="predicted"/>
<evidence type="ECO:0000313" key="3">
    <source>
        <dbReference type="Proteomes" id="UP000325113"/>
    </source>
</evidence>
<feature type="compositionally biased region" description="Low complexity" evidence="1">
    <location>
        <begin position="454"/>
        <end position="471"/>
    </location>
</feature>
<evidence type="ECO:0000313" key="2">
    <source>
        <dbReference type="EMBL" id="KAA0157358.1"/>
    </source>
</evidence>
<comment type="caution">
    <text evidence="2">The sequence shown here is derived from an EMBL/GenBank/DDBJ whole genome shotgun (WGS) entry which is preliminary data.</text>
</comment>
<dbReference type="Proteomes" id="UP000325113">
    <property type="component" value="Unassembled WGS sequence"/>
</dbReference>
<evidence type="ECO:0000256" key="1">
    <source>
        <dbReference type="SAM" id="MobiDB-lite"/>
    </source>
</evidence>
<feature type="region of interest" description="Disordered" evidence="1">
    <location>
        <begin position="351"/>
        <end position="372"/>
    </location>
</feature>
<dbReference type="AlphaFoldDB" id="A0A5A8CX75"/>
<name>A0A5A8CX75_CAFRO</name>
<dbReference type="PANTHER" id="PTHR13244">
    <property type="entry name" value="ZINC FINGER MYND DOMAIN CONTAINING PROTEIN 10"/>
    <property type="match status" value="1"/>
</dbReference>